<evidence type="ECO:0000256" key="1">
    <source>
        <dbReference type="ARBA" id="ARBA00004514"/>
    </source>
</evidence>
<dbReference type="GO" id="GO:0005829">
    <property type="term" value="C:cytosol"/>
    <property type="evidence" value="ECO:0007669"/>
    <property type="project" value="UniProtKB-SubCell"/>
</dbReference>
<dbReference type="SUPFAM" id="SSF101116">
    <property type="entry name" value="Flagellar export chaperone FliS"/>
    <property type="match status" value="1"/>
</dbReference>
<comment type="similarity">
    <text evidence="2 6">Belongs to the FliS family.</text>
</comment>
<name>A0AAW7ZG32_9FIRM</name>
<evidence type="ECO:0000256" key="6">
    <source>
        <dbReference type="PIRNR" id="PIRNR039090"/>
    </source>
</evidence>
<dbReference type="PANTHER" id="PTHR34773:SF1">
    <property type="entry name" value="FLAGELLAR SECRETION CHAPERONE FLIS"/>
    <property type="match status" value="1"/>
</dbReference>
<keyword evidence="7" id="KW-0282">Flagellum</keyword>
<keyword evidence="5" id="KW-0143">Chaperone</keyword>
<comment type="caution">
    <text evidence="7">The sequence shown here is derived from an EMBL/GenBank/DDBJ whole genome shotgun (WGS) entry which is preliminary data.</text>
</comment>
<evidence type="ECO:0000313" key="7">
    <source>
        <dbReference type="EMBL" id="MDO7788358.1"/>
    </source>
</evidence>
<sequence length="128" mass="14621">MSKHPYESYQQNSVLSAGPEELVNLLYNRLLKDLKLAIYAIERKDTQNTHNSLIHAQDILVHLMSTLNTELDVGKSLLLMYDYMNRRLKEANIEKNTEIIQEVIGYVEEIKDAWGKASRAVKTGESVG</sequence>
<dbReference type="Gene3D" id="1.20.120.340">
    <property type="entry name" value="Flagellar protein FliS"/>
    <property type="match status" value="1"/>
</dbReference>
<dbReference type="GO" id="GO:0044780">
    <property type="term" value="P:bacterial-type flagellum assembly"/>
    <property type="evidence" value="ECO:0007669"/>
    <property type="project" value="InterPro"/>
</dbReference>
<dbReference type="RefSeq" id="WP_304544222.1">
    <property type="nucleotide sequence ID" value="NZ_JARPTC010000021.1"/>
</dbReference>
<dbReference type="GO" id="GO:0071973">
    <property type="term" value="P:bacterial-type flagellum-dependent cell motility"/>
    <property type="evidence" value="ECO:0007669"/>
    <property type="project" value="TreeGrafter"/>
</dbReference>
<evidence type="ECO:0000256" key="2">
    <source>
        <dbReference type="ARBA" id="ARBA00008787"/>
    </source>
</evidence>
<dbReference type="EMBL" id="JARPTC010000021">
    <property type="protein sequence ID" value="MDO7788358.1"/>
    <property type="molecule type" value="Genomic_DNA"/>
</dbReference>
<evidence type="ECO:0000313" key="8">
    <source>
        <dbReference type="Proteomes" id="UP001172911"/>
    </source>
</evidence>
<dbReference type="CDD" id="cd16098">
    <property type="entry name" value="FliS"/>
    <property type="match status" value="1"/>
</dbReference>
<dbReference type="NCBIfam" id="TIGR00208">
    <property type="entry name" value="fliS"/>
    <property type="match status" value="1"/>
</dbReference>
<dbReference type="AlphaFoldDB" id="A0AAW7ZG32"/>
<comment type="subcellular location">
    <subcellularLocation>
        <location evidence="1 6">Cytoplasm</location>
        <location evidence="1 6">Cytosol</location>
    </subcellularLocation>
</comment>
<keyword evidence="7" id="KW-0966">Cell projection</keyword>
<protein>
    <recommendedName>
        <fullName evidence="6">Flagellar secretion chaperone FliS</fullName>
    </recommendedName>
</protein>
<gene>
    <name evidence="7" type="primary">fliS</name>
    <name evidence="7" type="ORF">P6N53_14115</name>
</gene>
<dbReference type="Proteomes" id="UP001172911">
    <property type="component" value="Unassembled WGS sequence"/>
</dbReference>
<dbReference type="PIRSF" id="PIRSF039090">
    <property type="entry name" value="Flis"/>
    <property type="match status" value="1"/>
</dbReference>
<keyword evidence="7" id="KW-0969">Cilium</keyword>
<dbReference type="Pfam" id="PF02561">
    <property type="entry name" value="FliS"/>
    <property type="match status" value="1"/>
</dbReference>
<keyword evidence="8" id="KW-1185">Reference proteome</keyword>
<dbReference type="PANTHER" id="PTHR34773">
    <property type="entry name" value="FLAGELLAR SECRETION CHAPERONE FLIS"/>
    <property type="match status" value="1"/>
</dbReference>
<proteinExistence type="inferred from homology"/>
<dbReference type="InterPro" id="IPR003713">
    <property type="entry name" value="FliS"/>
</dbReference>
<evidence type="ECO:0000256" key="5">
    <source>
        <dbReference type="ARBA" id="ARBA00023186"/>
    </source>
</evidence>
<accession>A0AAW7ZG32</accession>
<evidence type="ECO:0000256" key="4">
    <source>
        <dbReference type="ARBA" id="ARBA00022795"/>
    </source>
</evidence>
<organism evidence="7 8">
    <name type="scientific">Desulforamulus aquiferis</name>
    <dbReference type="NCBI Taxonomy" id="1397668"/>
    <lineage>
        <taxon>Bacteria</taxon>
        <taxon>Bacillati</taxon>
        <taxon>Bacillota</taxon>
        <taxon>Clostridia</taxon>
        <taxon>Eubacteriales</taxon>
        <taxon>Peptococcaceae</taxon>
        <taxon>Desulforamulus</taxon>
    </lineage>
</organism>
<evidence type="ECO:0000256" key="3">
    <source>
        <dbReference type="ARBA" id="ARBA00022490"/>
    </source>
</evidence>
<keyword evidence="3 6" id="KW-0963">Cytoplasm</keyword>
<reference evidence="7" key="1">
    <citation type="journal article" date="2023" name="J. Hazard. Mater.">
        <title>Anaerobic biodegradation of pyrene and benzo[a]pyrene by a new sulfate-reducing Desulforamulus aquiferis strain DSA.</title>
        <authorList>
            <person name="Zhang Z."/>
            <person name="Sun J."/>
            <person name="Gong X."/>
            <person name="Wang C."/>
            <person name="Wang H."/>
        </authorList>
    </citation>
    <scope>NUCLEOTIDE SEQUENCE</scope>
    <source>
        <strain evidence="7">DSA</strain>
    </source>
</reference>
<reference evidence="7" key="2">
    <citation type="submission" date="2023-03" db="EMBL/GenBank/DDBJ databases">
        <authorList>
            <person name="Zhang Z."/>
        </authorList>
    </citation>
    <scope>NUCLEOTIDE SEQUENCE</scope>
    <source>
        <strain evidence="7">DSA</strain>
    </source>
</reference>
<keyword evidence="4 6" id="KW-1005">Bacterial flagellum biogenesis</keyword>
<dbReference type="InterPro" id="IPR036584">
    <property type="entry name" value="FliS_sf"/>
</dbReference>